<dbReference type="InterPro" id="IPR003593">
    <property type="entry name" value="AAA+_ATPase"/>
</dbReference>
<feature type="transmembrane region" description="Helical" evidence="14">
    <location>
        <begin position="47"/>
        <end position="74"/>
    </location>
</feature>
<comment type="similarity">
    <text evidence="3">Belongs to the ABC transporter superfamily. ABCC family. Conjugate transporter (TC 3.A.1.208) subfamily.</text>
</comment>
<feature type="transmembrane region" description="Helical" evidence="14">
    <location>
        <begin position="410"/>
        <end position="432"/>
    </location>
</feature>
<evidence type="ECO:0000256" key="12">
    <source>
        <dbReference type="ARBA" id="ARBA00047698"/>
    </source>
</evidence>
<keyword evidence="18" id="KW-1185">Reference proteome</keyword>
<dbReference type="SMART" id="SM00846">
    <property type="entry name" value="Gp_dh_N"/>
    <property type="match status" value="1"/>
</dbReference>
<evidence type="ECO:0000256" key="1">
    <source>
        <dbReference type="ARBA" id="ARBA00004141"/>
    </source>
</evidence>
<dbReference type="InterPro" id="IPR036291">
    <property type="entry name" value="NAD(P)-bd_dom_sf"/>
</dbReference>
<dbReference type="CDD" id="cd18126">
    <property type="entry name" value="GAPDH_I_C"/>
    <property type="match status" value="1"/>
</dbReference>
<evidence type="ECO:0000256" key="7">
    <source>
        <dbReference type="ARBA" id="ARBA00022741"/>
    </source>
</evidence>
<dbReference type="FunFam" id="3.40.50.720:FF:001161">
    <property type="entry name" value="Glyceraldehyde-3-phosphate dehydrogenase"/>
    <property type="match status" value="1"/>
</dbReference>
<dbReference type="InterPro" id="IPR011527">
    <property type="entry name" value="ABC1_TM_dom"/>
</dbReference>
<dbReference type="CDD" id="cd05214">
    <property type="entry name" value="GAPDH_I_N"/>
    <property type="match status" value="1"/>
</dbReference>
<comment type="caution">
    <text evidence="17">The sequence shown here is derived from an EMBL/GenBank/DDBJ whole genome shotgun (WGS) entry which is preliminary data.</text>
</comment>
<dbReference type="Pfam" id="PF00044">
    <property type="entry name" value="Gp_dh_N"/>
    <property type="match status" value="1"/>
</dbReference>
<feature type="domain" description="ABC transporter" evidence="15">
    <location>
        <begin position="1314"/>
        <end position="1563"/>
    </location>
</feature>
<dbReference type="Pfam" id="PF00005">
    <property type="entry name" value="ABC_tran"/>
    <property type="match status" value="2"/>
</dbReference>
<dbReference type="PANTHER" id="PTHR24223:SF463">
    <property type="entry name" value="(WILD MALAYSIAN BANANA) HYPOTHETICAL PROTEIN"/>
    <property type="match status" value="1"/>
</dbReference>
<dbReference type="SUPFAM" id="SSF52540">
    <property type="entry name" value="P-loop containing nucleoside triphosphate hydrolases"/>
    <property type="match status" value="3"/>
</dbReference>
<dbReference type="CDD" id="cd18579">
    <property type="entry name" value="ABC_6TM_ABCC_D1"/>
    <property type="match status" value="2"/>
</dbReference>
<reference evidence="17 18" key="1">
    <citation type="journal article" date="2019" name="Nat. Plants">
        <title>Genome sequencing of Musa balbisiana reveals subgenome evolution and function divergence in polyploid bananas.</title>
        <authorList>
            <person name="Yao X."/>
        </authorList>
    </citation>
    <scope>NUCLEOTIDE SEQUENCE [LARGE SCALE GENOMIC DNA]</scope>
    <source>
        <strain evidence="18">cv. DH-PKW</strain>
        <tissue evidence="17">Leaves</tissue>
    </source>
</reference>
<dbReference type="GO" id="GO:0051287">
    <property type="term" value="F:NAD binding"/>
    <property type="evidence" value="ECO:0007669"/>
    <property type="project" value="InterPro"/>
</dbReference>
<evidence type="ECO:0000256" key="5">
    <source>
        <dbReference type="ARBA" id="ARBA00022692"/>
    </source>
</evidence>
<dbReference type="Gene3D" id="3.30.360.10">
    <property type="entry name" value="Dihydrodipicolinate Reductase, domain 2"/>
    <property type="match status" value="2"/>
</dbReference>
<organism evidence="17 18">
    <name type="scientific">Musa balbisiana</name>
    <name type="common">Banana</name>
    <dbReference type="NCBI Taxonomy" id="52838"/>
    <lineage>
        <taxon>Eukaryota</taxon>
        <taxon>Viridiplantae</taxon>
        <taxon>Streptophyta</taxon>
        <taxon>Embryophyta</taxon>
        <taxon>Tracheophyta</taxon>
        <taxon>Spermatophyta</taxon>
        <taxon>Magnoliopsida</taxon>
        <taxon>Liliopsida</taxon>
        <taxon>Zingiberales</taxon>
        <taxon>Musaceae</taxon>
        <taxon>Musa</taxon>
    </lineage>
</organism>
<gene>
    <name evidence="17" type="ORF">C4D60_Mb05t27050</name>
</gene>
<evidence type="ECO:0000313" key="17">
    <source>
        <dbReference type="EMBL" id="THU67660.1"/>
    </source>
</evidence>
<dbReference type="FunFam" id="3.40.50.300:FF:000163">
    <property type="entry name" value="Multidrug resistance-associated protein member 4"/>
    <property type="match status" value="1"/>
</dbReference>
<feature type="transmembrane region" description="Helical" evidence="14">
    <location>
        <begin position="1180"/>
        <end position="1201"/>
    </location>
</feature>
<dbReference type="InterPro" id="IPR020828">
    <property type="entry name" value="GlycerAld_3-P_DH_NAD(P)-bd"/>
</dbReference>
<evidence type="ECO:0000313" key="18">
    <source>
        <dbReference type="Proteomes" id="UP000317650"/>
    </source>
</evidence>
<dbReference type="GO" id="GO:0004365">
    <property type="term" value="F:glyceraldehyde-3-phosphate dehydrogenase (NAD+) (phosphorylating) activity"/>
    <property type="evidence" value="ECO:0007669"/>
    <property type="project" value="UniProtKB-EC"/>
</dbReference>
<feature type="transmembrane region" description="Helical" evidence="14">
    <location>
        <begin position="307"/>
        <end position="324"/>
    </location>
</feature>
<evidence type="ECO:0000256" key="9">
    <source>
        <dbReference type="ARBA" id="ARBA00022989"/>
    </source>
</evidence>
<evidence type="ECO:0000256" key="2">
    <source>
        <dbReference type="ARBA" id="ARBA00007406"/>
    </source>
</evidence>
<dbReference type="InterPro" id="IPR044726">
    <property type="entry name" value="ABCC_6TM_D2"/>
</dbReference>
<feature type="transmembrane region" description="Helical" evidence="14">
    <location>
        <begin position="865"/>
        <end position="890"/>
    </location>
</feature>
<dbReference type="InterPro" id="IPR020829">
    <property type="entry name" value="GlycerAld_3-P_DH_cat"/>
</dbReference>
<keyword evidence="4" id="KW-0813">Transport</keyword>
<evidence type="ECO:0000256" key="3">
    <source>
        <dbReference type="ARBA" id="ARBA00009726"/>
    </source>
</evidence>
<dbReference type="CDD" id="cd03244">
    <property type="entry name" value="ABCC_MRP_domain2"/>
    <property type="match status" value="1"/>
</dbReference>
<keyword evidence="7" id="KW-0547">Nucleotide-binding</keyword>
<feature type="transmembrane region" description="Helical" evidence="14">
    <location>
        <begin position="111"/>
        <end position="138"/>
    </location>
</feature>
<dbReference type="InterPro" id="IPR027417">
    <property type="entry name" value="P-loop_NTPase"/>
</dbReference>
<evidence type="ECO:0000259" key="15">
    <source>
        <dbReference type="PROSITE" id="PS50893"/>
    </source>
</evidence>
<accession>A0A4S8JZ46</accession>
<feature type="transmembrane region" description="Helical" evidence="14">
    <location>
        <begin position="488"/>
        <end position="509"/>
    </location>
</feature>
<feature type="domain" description="ABC transporter" evidence="15">
    <location>
        <begin position="587"/>
        <end position="825"/>
    </location>
</feature>
<feature type="domain" description="ABC transmembrane type-1" evidence="16">
    <location>
        <begin position="717"/>
        <end position="929"/>
    </location>
</feature>
<dbReference type="InterPro" id="IPR020831">
    <property type="entry name" value="GlycerAld/Erythrose_P_DH"/>
</dbReference>
<evidence type="ECO:0000256" key="8">
    <source>
        <dbReference type="ARBA" id="ARBA00022840"/>
    </source>
</evidence>
<dbReference type="SMART" id="SM00382">
    <property type="entry name" value="AAA"/>
    <property type="match status" value="3"/>
</dbReference>
<dbReference type="SUPFAM" id="SSF51735">
    <property type="entry name" value="NAD(P)-binding Rossmann-fold domains"/>
    <property type="match status" value="1"/>
</dbReference>
<dbReference type="FunFam" id="3.40.50.300:FF:000973">
    <property type="entry name" value="Multidrug resistance-associated protein 4"/>
    <property type="match status" value="1"/>
</dbReference>
<dbReference type="STRING" id="52838.A0A4S8JZ46"/>
<feature type="transmembrane region" description="Helical" evidence="14">
    <location>
        <begin position="153"/>
        <end position="173"/>
    </location>
</feature>
<dbReference type="SUPFAM" id="SSF90123">
    <property type="entry name" value="ABC transporter transmembrane region"/>
    <property type="match status" value="3"/>
</dbReference>
<evidence type="ECO:0000256" key="11">
    <source>
        <dbReference type="ARBA" id="ARBA00023136"/>
    </source>
</evidence>
<feature type="transmembrane region" description="Helical" evidence="14">
    <location>
        <begin position="271"/>
        <end position="292"/>
    </location>
</feature>
<keyword evidence="9 14" id="KW-1133">Transmembrane helix</keyword>
<dbReference type="InterPro" id="IPR036640">
    <property type="entry name" value="ABC1_TM_sf"/>
</dbReference>
<feature type="transmembrane region" description="Helical" evidence="14">
    <location>
        <begin position="80"/>
        <end position="99"/>
    </location>
</feature>
<dbReference type="CDD" id="cd18580">
    <property type="entry name" value="ABC_6TM_ABCC_D2"/>
    <property type="match status" value="1"/>
</dbReference>
<sequence length="1915" mass="213041">MEMMLMDYVYVVIFSLLFAWILLEFVGSRKSAAEAGEIGKGMVPRKFRVMAEITVACNILISILHLGFCVHGVWKRGSVSLRRVLLTISWVLVTLYAAYCKHRKAGVCFGWPSVLVSWWVFSGLYNLVSISVFVFSLWSKASLPDDLFPASNVVQFTSFPLTVFICFAALSVSSQKANPELERSLLSDEHDGVAGDGLTVSVCWSRLTFRWLNPVFEKGRAERLELSHLPGVPPSETAESSFSLLQESLGGQKPWSTALLGVVVRAVWRPLALNAVFAGLNTFSSYLGPLLITDFVGFISGEDSSDGLYYGYGLAALFFLAKTVESLTQRQWYFGARQIGVRVRAALMVAIYNKSLVIKHAGTSTGKIVNFLDVDVEKIGDFFWYIHGVWLLPLQVTLALLILYRNLGAAASFSALGVTILVMVSNTPLANLQQRLHSKIMEAKDGRMKATAETLKCMRVLKLHAWETAYLNKLLEHRNVERSWLRRYLYTCSAIAVLFWASPTLVSVIAFGVCILVRAPLTAGTVLSALATFRILQEPIYNLPELVNMIAQTKVSIDRIQDFIKEEEQKRSKPSNQSETSDIGVGIEPGEYTWEADSLSRTPTLKIEKKIQIMRGEKVALCGAVGSGKSSFLCSIIGEIPWISGGRVSVIGSRAYVPQSAWIQTGTIQENVLFGKEMDRRWYRGVMEACALDRDVRVWADGDLTVVGERGINLSGGQKQRIQLARAIYNKSLVIKHAGTSTGKIVNFLDVDVEKIGDFFWYIHGVWLLPLQVTLALLILYRNLGAAASFSALGVTILVMVSNTPLANLQQRLHSKIMEAKDGRMKATAETLKCMRVLKLHAWETAYLNKLLEHRNVERSWLRRYLYTCSAIAVLFWASPTLVSVIAFGVCILVRAPLTAGTVLSALATFRILQEPIYNLPELVNMIAQTKVSIDRIQDFIKEEEQKRSKPSNQSETSDIGVGIEPGEYTWEADSLSRTPTLKIEKKIQIMRGEKVALCGAVGSGKSSFLCSIIGEIPWISGGRVSVIGSRAYVPQSAWIQTGTIQENVLFGKEMDRRWYRGVMEACALDRDVRVWADGDLTVVGERGINLSGGQKQRIQLARAIYNNADIYLLDDPFSAVDAHTRRHLFKVLKDGKVVQSGKYEDLMMDSNGDLVQQIAAHNQSLSQSSTDQSTVDTDILYRVAGLVFALIQLLCIIILMSQVAWPVFILFIVVVTISIWYQNYYISAARELARMVGIQKAPILHHFSESLAGAATIRSFNQEERFCKRNLTLIDDYSRITFHNYATMEWLSVRINFLFNLVFFAMLTILVSMPRNTIDPSLAGLAATYGLNLNVLQAWVIWNICNVENKMISVERILQFSAIPRSGKSTLIQALFRVVEPTSGRIVIDSIDISRIGLHDLRSRLSIIPQEPTLFQGTVRTNLDPLQQHPDSEIWEALYKCRLGEIVKQDQRLLDAPVAEDGENWSVGQRQLVCLARVLLDKRRILVLDEATASVDTATDNFIQKTIREITNNCTVITVAHRIPTVIDSDLVLVLDEGKILEFSSPKELLKDESSAFSKLVIDFLGRSKTKIKIGINGFGRIGRLVARVALQSDDVELVAVNDPFISTDYMTYMFKYDTVHGKWKHHEIKVKDTKTLLFGEKQVTVFGIRNPEEIPWGETGAEYVVESTGVFTDKDKAAAHLKVIHDRFGIVEGLMTTVHSITATQKTVDGPSSKDWRGGRAASFNIIPSSTGAAKAVGKVLPALNGKLTGMAFRVPTVDVSVVDLTVRLEKTASYEQIKAAIKFLIIPFAMLQAVGKVLPALNGKLTGMAFRVPTVDVSVVDLTVRLEKTASYEQIKAAIKEESEGKLKGILGYVEEDLVSTDFVGDSRSSIFDAKAGIALNENFVKVVAWYDNEWGYSSRVVDLIRHMASTK</sequence>
<name>A0A4S8JZ46_MUSBA</name>
<evidence type="ECO:0000256" key="6">
    <source>
        <dbReference type="ARBA" id="ARBA00022737"/>
    </source>
</evidence>
<dbReference type="SUPFAM" id="SSF55347">
    <property type="entry name" value="Glyceraldehyde-3-phosphate dehydrogenase-like, C-terminal domain"/>
    <property type="match status" value="2"/>
</dbReference>
<feature type="transmembrane region" description="Helical" evidence="14">
    <location>
        <begin position="382"/>
        <end position="404"/>
    </location>
</feature>
<feature type="transmembrane region" description="Helical" evidence="14">
    <location>
        <begin position="759"/>
        <end position="781"/>
    </location>
</feature>
<dbReference type="EMBL" id="PYDT01000003">
    <property type="protein sequence ID" value="THU67660.1"/>
    <property type="molecule type" value="Genomic_DNA"/>
</dbReference>
<comment type="catalytic activity">
    <reaction evidence="12">
        <text>D-glyceraldehyde 3-phosphate + phosphate + NAD(+) = (2R)-3-phospho-glyceroyl phosphate + NADH + H(+)</text>
        <dbReference type="Rhea" id="RHEA:10300"/>
        <dbReference type="ChEBI" id="CHEBI:15378"/>
        <dbReference type="ChEBI" id="CHEBI:43474"/>
        <dbReference type="ChEBI" id="CHEBI:57540"/>
        <dbReference type="ChEBI" id="CHEBI:57604"/>
        <dbReference type="ChEBI" id="CHEBI:57945"/>
        <dbReference type="ChEBI" id="CHEBI:59776"/>
        <dbReference type="EC" id="1.2.1.12"/>
    </reaction>
</comment>
<keyword evidence="8" id="KW-0067">ATP-binding</keyword>
<dbReference type="Gene3D" id="1.20.1560.10">
    <property type="entry name" value="ABC transporter type 1, transmembrane domain"/>
    <property type="match status" value="3"/>
</dbReference>
<dbReference type="GO" id="GO:0005524">
    <property type="term" value="F:ATP binding"/>
    <property type="evidence" value="ECO:0007669"/>
    <property type="project" value="UniProtKB-KW"/>
</dbReference>
<keyword evidence="11 14" id="KW-0472">Membrane</keyword>
<feature type="domain" description="ABC transporter" evidence="15">
    <location>
        <begin position="964"/>
        <end position="1193"/>
    </location>
</feature>
<comment type="subcellular location">
    <subcellularLocation>
        <location evidence="1">Membrane</location>
        <topology evidence="1">Multi-pass membrane protein</topology>
    </subcellularLocation>
</comment>
<dbReference type="Pfam" id="PF02800">
    <property type="entry name" value="Gp_dh_C"/>
    <property type="match status" value="2"/>
</dbReference>
<dbReference type="InterPro" id="IPR017871">
    <property type="entry name" value="ABC_transporter-like_CS"/>
</dbReference>
<evidence type="ECO:0000256" key="13">
    <source>
        <dbReference type="RuleBase" id="RU000397"/>
    </source>
</evidence>
<dbReference type="Gene3D" id="3.40.50.720">
    <property type="entry name" value="NAD(P)-binding Rossmann-like Domain"/>
    <property type="match status" value="2"/>
</dbReference>
<dbReference type="Proteomes" id="UP000317650">
    <property type="component" value="Chromosome 5"/>
</dbReference>
<feature type="transmembrane region" description="Helical" evidence="14">
    <location>
        <begin position="6"/>
        <end position="26"/>
    </location>
</feature>
<dbReference type="FunFam" id="1.20.1560.10:FF:000003">
    <property type="entry name" value="ABC transporter C family member 10"/>
    <property type="match status" value="2"/>
</dbReference>
<dbReference type="PRINTS" id="PR00078">
    <property type="entry name" value="G3PDHDRGNASE"/>
</dbReference>
<feature type="transmembrane region" description="Helical" evidence="14">
    <location>
        <begin position="1292"/>
        <end position="1311"/>
    </location>
</feature>
<feature type="domain" description="ABC transmembrane type-1" evidence="16">
    <location>
        <begin position="272"/>
        <end position="552"/>
    </location>
</feature>
<dbReference type="Gene3D" id="3.40.50.300">
    <property type="entry name" value="P-loop containing nucleotide triphosphate hydrolases"/>
    <property type="match status" value="2"/>
</dbReference>
<dbReference type="GO" id="GO:0016887">
    <property type="term" value="F:ATP hydrolysis activity"/>
    <property type="evidence" value="ECO:0007669"/>
    <property type="project" value="InterPro"/>
</dbReference>
<comment type="similarity">
    <text evidence="2 13">Belongs to the glyceraldehyde-3-phosphate dehydrogenase family.</text>
</comment>
<evidence type="ECO:0000256" key="10">
    <source>
        <dbReference type="ARBA" id="ARBA00023002"/>
    </source>
</evidence>
<dbReference type="InterPro" id="IPR050173">
    <property type="entry name" value="ABC_transporter_C-like"/>
</dbReference>
<dbReference type="PROSITE" id="PS00211">
    <property type="entry name" value="ABC_TRANSPORTER_1"/>
    <property type="match status" value="2"/>
</dbReference>
<keyword evidence="5 14" id="KW-0812">Transmembrane</keyword>
<dbReference type="GO" id="GO:0016020">
    <property type="term" value="C:membrane"/>
    <property type="evidence" value="ECO:0007669"/>
    <property type="project" value="UniProtKB-SubCell"/>
</dbReference>
<feature type="domain" description="ABC transmembrane type-1" evidence="16">
    <location>
        <begin position="1166"/>
        <end position="1350"/>
    </location>
</feature>
<dbReference type="PANTHER" id="PTHR24223">
    <property type="entry name" value="ATP-BINDING CASSETTE SUB-FAMILY C"/>
    <property type="match status" value="1"/>
</dbReference>
<dbReference type="Pfam" id="PF00664">
    <property type="entry name" value="ABC_membrane"/>
    <property type="match status" value="3"/>
</dbReference>
<protein>
    <submittedName>
        <fullName evidence="17">Uncharacterized protein</fullName>
    </submittedName>
</protein>
<dbReference type="InterPro" id="IPR003439">
    <property type="entry name" value="ABC_transporter-like_ATP-bd"/>
</dbReference>
<dbReference type="PROSITE" id="PS50893">
    <property type="entry name" value="ABC_TRANSPORTER_2"/>
    <property type="match status" value="3"/>
</dbReference>
<feature type="transmembrane region" description="Helical" evidence="14">
    <location>
        <begin position="1208"/>
        <end position="1227"/>
    </location>
</feature>
<dbReference type="InterPro" id="IPR044746">
    <property type="entry name" value="ABCC_6TM_D1"/>
</dbReference>
<proteinExistence type="inferred from homology"/>
<keyword evidence="6" id="KW-0677">Repeat</keyword>
<dbReference type="CDD" id="cd03250">
    <property type="entry name" value="ABCC_MRP_domain1"/>
    <property type="match status" value="1"/>
</dbReference>
<dbReference type="PROSITE" id="PS50929">
    <property type="entry name" value="ABC_TM1F"/>
    <property type="match status" value="3"/>
</dbReference>
<evidence type="ECO:0000259" key="16">
    <source>
        <dbReference type="PROSITE" id="PS50929"/>
    </source>
</evidence>
<feature type="transmembrane region" description="Helical" evidence="14">
    <location>
        <begin position="787"/>
        <end position="809"/>
    </location>
</feature>
<evidence type="ECO:0000256" key="14">
    <source>
        <dbReference type="SAM" id="Phobius"/>
    </source>
</evidence>
<keyword evidence="10" id="KW-0560">Oxidoreductase</keyword>
<evidence type="ECO:0000256" key="4">
    <source>
        <dbReference type="ARBA" id="ARBA00022448"/>
    </source>
</evidence>
<dbReference type="GO" id="GO:0140359">
    <property type="term" value="F:ABC-type transporter activity"/>
    <property type="evidence" value="ECO:0007669"/>
    <property type="project" value="InterPro"/>
</dbReference>